<proteinExistence type="predicted"/>
<reference evidence="1" key="2">
    <citation type="journal article" date="2015" name="Fish Shellfish Immunol.">
        <title>Early steps in the European eel (Anguilla anguilla)-Vibrio vulnificus interaction in the gills: Role of the RtxA13 toxin.</title>
        <authorList>
            <person name="Callol A."/>
            <person name="Pajuelo D."/>
            <person name="Ebbesson L."/>
            <person name="Teles M."/>
            <person name="MacKenzie S."/>
            <person name="Amaro C."/>
        </authorList>
    </citation>
    <scope>NUCLEOTIDE SEQUENCE</scope>
</reference>
<accession>A0A0E9XWC5</accession>
<dbReference type="EMBL" id="GBXM01002584">
    <property type="protein sequence ID" value="JAI05994.1"/>
    <property type="molecule type" value="Transcribed_RNA"/>
</dbReference>
<protein>
    <submittedName>
        <fullName evidence="1">Uncharacterized protein</fullName>
    </submittedName>
</protein>
<reference evidence="1" key="1">
    <citation type="submission" date="2014-11" db="EMBL/GenBank/DDBJ databases">
        <authorList>
            <person name="Amaro Gonzalez C."/>
        </authorList>
    </citation>
    <scope>NUCLEOTIDE SEQUENCE</scope>
</reference>
<sequence length="47" mass="5519">MLYRRSHCSLIAFVKLQIFSFSEVISARKPFQAIGNNINQWNGIRTY</sequence>
<organism evidence="1">
    <name type="scientific">Anguilla anguilla</name>
    <name type="common">European freshwater eel</name>
    <name type="synonym">Muraena anguilla</name>
    <dbReference type="NCBI Taxonomy" id="7936"/>
    <lineage>
        <taxon>Eukaryota</taxon>
        <taxon>Metazoa</taxon>
        <taxon>Chordata</taxon>
        <taxon>Craniata</taxon>
        <taxon>Vertebrata</taxon>
        <taxon>Euteleostomi</taxon>
        <taxon>Actinopterygii</taxon>
        <taxon>Neopterygii</taxon>
        <taxon>Teleostei</taxon>
        <taxon>Anguilliformes</taxon>
        <taxon>Anguillidae</taxon>
        <taxon>Anguilla</taxon>
    </lineage>
</organism>
<evidence type="ECO:0000313" key="1">
    <source>
        <dbReference type="EMBL" id="JAI05994.1"/>
    </source>
</evidence>
<name>A0A0E9XWC5_ANGAN</name>
<dbReference type="AlphaFoldDB" id="A0A0E9XWC5"/>